<evidence type="ECO:0000313" key="3">
    <source>
        <dbReference type="Proteomes" id="UP000032061"/>
    </source>
</evidence>
<evidence type="ECO:0000313" key="4">
    <source>
        <dbReference type="Proteomes" id="UP000198302"/>
    </source>
</evidence>
<sequence length="257" mass="28611">MKKKFTLEIINPCSENFDKMIPSTNGSFCNSCAKNVIDLSRKTNSEVAKFISENKDQNICARLKVTQLEEEFECRETSKLNNFKYAAVAASILLASNAIGQEKTPVQTEINSADPNMLIMGKVAYNGTDSAEILVVVKGKLLETKTNKPFTDKKYSNLVLMINGSQSPLKIDSKTGKFSIPVQVLKSSKTLVITITSDDYYFSKEIPFSINSVKNNTLEQNIIIDEDELSKLSTMILGGLGVNYSHEKELKKTKRNI</sequence>
<dbReference type="AlphaFoldDB" id="A0A0D0ELF9"/>
<dbReference type="STRING" id="37752.IW18_09550"/>
<dbReference type="RefSeq" id="WP_041517372.1">
    <property type="nucleotide sequence ID" value="NZ_JPRK01000008.1"/>
</dbReference>
<reference evidence="2 4" key="2">
    <citation type="submission" date="2016-11" db="EMBL/GenBank/DDBJ databases">
        <title>Whole genomes of Flavobacteriaceae.</title>
        <authorList>
            <person name="Stine C."/>
            <person name="Li C."/>
            <person name="Tadesse D."/>
        </authorList>
    </citation>
    <scope>NUCLEOTIDE SEQUENCE [LARGE SCALE GENOMIC DNA]</scope>
    <source>
        <strain evidence="2 4">ATCC 51468</strain>
    </source>
</reference>
<dbReference type="EMBL" id="JPRK01000008">
    <property type="protein sequence ID" value="KIO52785.1"/>
    <property type="molecule type" value="Genomic_DNA"/>
</dbReference>
<reference evidence="1 3" key="1">
    <citation type="submission" date="2015-01" db="EMBL/GenBank/DDBJ databases">
        <title>Genome of Flavobacterium hibernum DSM 12611.</title>
        <authorList>
            <person name="Stropko S.J."/>
            <person name="Pipes S.E."/>
            <person name="Newman J.D."/>
        </authorList>
    </citation>
    <scope>NUCLEOTIDE SEQUENCE [LARGE SCALE GENOMIC DNA]</scope>
    <source>
        <strain evidence="1 3">DSM 12611</strain>
    </source>
</reference>
<organism evidence="1 3">
    <name type="scientific">Flavobacterium hibernum</name>
    <dbReference type="NCBI Taxonomy" id="37752"/>
    <lineage>
        <taxon>Bacteria</taxon>
        <taxon>Pseudomonadati</taxon>
        <taxon>Bacteroidota</taxon>
        <taxon>Flavobacteriia</taxon>
        <taxon>Flavobacteriales</taxon>
        <taxon>Flavobacteriaceae</taxon>
        <taxon>Flavobacterium</taxon>
    </lineage>
</organism>
<dbReference type="OrthoDB" id="7432683at2"/>
<keyword evidence="4" id="KW-1185">Reference proteome</keyword>
<evidence type="ECO:0000313" key="1">
    <source>
        <dbReference type="EMBL" id="KIO52785.1"/>
    </source>
</evidence>
<name>A0A0D0ELF9_9FLAO</name>
<dbReference type="Proteomes" id="UP000198302">
    <property type="component" value="Unassembled WGS sequence"/>
</dbReference>
<evidence type="ECO:0000313" key="2">
    <source>
        <dbReference type="EMBL" id="OXA84305.1"/>
    </source>
</evidence>
<dbReference type="Proteomes" id="UP000032061">
    <property type="component" value="Unassembled WGS sequence"/>
</dbReference>
<comment type="caution">
    <text evidence="1">The sequence shown here is derived from an EMBL/GenBank/DDBJ whole genome shotgun (WGS) entry which is preliminary data.</text>
</comment>
<accession>A0A0D0ELF9</accession>
<gene>
    <name evidence="2" type="ORF">B0A73_20080</name>
    <name evidence="1" type="ORF">IW18_09550</name>
</gene>
<proteinExistence type="predicted"/>
<protein>
    <submittedName>
        <fullName evidence="1">Uncharacterized protein</fullName>
    </submittedName>
</protein>
<dbReference type="EMBL" id="MUGX01000033">
    <property type="protein sequence ID" value="OXA84305.1"/>
    <property type="molecule type" value="Genomic_DNA"/>
</dbReference>